<dbReference type="UniPathway" id="UPA00051">
    <property type="reaction ID" value="UER00074"/>
</dbReference>
<keyword evidence="2" id="KW-0028">Amino-acid biosynthesis</keyword>
<evidence type="ECO:0000313" key="6">
    <source>
        <dbReference type="Proteomes" id="UP000003586"/>
    </source>
</evidence>
<dbReference type="Gene3D" id="3.40.50.1820">
    <property type="entry name" value="alpha/beta hydrolase"/>
    <property type="match status" value="1"/>
</dbReference>
<dbReference type="EC" id="2.3.1.31" evidence="2"/>
<keyword evidence="6" id="KW-1185">Reference proteome</keyword>
<dbReference type="GO" id="GO:0005737">
    <property type="term" value="C:cytoplasm"/>
    <property type="evidence" value="ECO:0007669"/>
    <property type="project" value="UniProtKB-SubCell"/>
</dbReference>
<dbReference type="InterPro" id="IPR008220">
    <property type="entry name" value="HAT_MetX-like"/>
</dbReference>
<evidence type="ECO:0000313" key="5">
    <source>
        <dbReference type="EMBL" id="AHF15096.1"/>
    </source>
</evidence>
<dbReference type="GO" id="GO:0009086">
    <property type="term" value="P:methionine biosynthetic process"/>
    <property type="evidence" value="ECO:0007669"/>
    <property type="project" value="UniProtKB-UniRule"/>
</dbReference>
<name>W0F169_9BACT</name>
<dbReference type="NCBIfam" id="TIGR01392">
    <property type="entry name" value="homoserO_Ac_trn"/>
    <property type="match status" value="1"/>
</dbReference>
<dbReference type="Pfam" id="PF00561">
    <property type="entry name" value="Abhydrolase_1"/>
    <property type="match status" value="1"/>
</dbReference>
<comment type="function">
    <text evidence="2">Transfers an acetyl group from acetyl-CoA to L-homoserine, forming acetyl-L-homoserine.</text>
</comment>
<comment type="subunit">
    <text evidence="2">Homodimer.</text>
</comment>
<keyword evidence="2" id="KW-0012">Acyltransferase</keyword>
<sequence>MTQQVFTYDQPFALESGAVFHNLRLAYTTYGSMNGDRSNIIWIFHALTANSNPHEWWPEMIGEEKIFDPARHFIICVNMPGSCYGSSSPLDTNPETGVPYYHNFPFFTIRDMAGAYRLLQKELGITKIKIGIGGSTGGQQLLEWAVQDPELFEHIIPLATNAVHSPWGKAFNASQRFAIEADQTWKNKAADAGLKGMEVARGIALLSYRNATAYNKTQSESSEDTLESFRSESYQRYQGTKLAARFNAFSYYVLSKSMDSHNLGRGRGTVIKALEAIRAATLVLALEGDLLFPPEEQDFLAEHIPDAIVRHISTDYGHDGFLLEFEQISEAIKKFITHHAASVITK</sequence>
<dbReference type="Proteomes" id="UP000003586">
    <property type="component" value="Chromosome"/>
</dbReference>
<keyword evidence="2" id="KW-0486">Methionine biosynthesis</keyword>
<evidence type="ECO:0000256" key="3">
    <source>
        <dbReference type="PIRSR" id="PIRSR000443-1"/>
    </source>
</evidence>
<accession>W0F169</accession>
<evidence type="ECO:0000256" key="1">
    <source>
        <dbReference type="ARBA" id="ARBA00022679"/>
    </source>
</evidence>
<dbReference type="InterPro" id="IPR029058">
    <property type="entry name" value="AB_hydrolase_fold"/>
</dbReference>
<reference evidence="5 6" key="1">
    <citation type="submission" date="2013-12" db="EMBL/GenBank/DDBJ databases">
        <authorList>
            <consortium name="DOE Joint Genome Institute"/>
            <person name="Eisen J."/>
            <person name="Huntemann M."/>
            <person name="Han J."/>
            <person name="Chen A."/>
            <person name="Kyrpides N."/>
            <person name="Mavromatis K."/>
            <person name="Markowitz V."/>
            <person name="Palaniappan K."/>
            <person name="Ivanova N."/>
            <person name="Schaumberg A."/>
            <person name="Pati A."/>
            <person name="Liolios K."/>
            <person name="Nordberg H.P."/>
            <person name="Cantor M.N."/>
            <person name="Hua S.X."/>
            <person name="Woyke T."/>
        </authorList>
    </citation>
    <scope>NUCLEOTIDE SEQUENCE [LARGE SCALE GENOMIC DNA]</scope>
    <source>
        <strain evidence="6">DSM 19437</strain>
    </source>
</reference>
<feature type="active site" evidence="2 3">
    <location>
        <position position="289"/>
    </location>
</feature>
<comment type="pathway">
    <text evidence="2">Amino-acid biosynthesis; L-methionine biosynthesis via de novo pathway; O-acetyl-L-homoserine from L-homoserine: step 1/1.</text>
</comment>
<dbReference type="SUPFAM" id="SSF53474">
    <property type="entry name" value="alpha/beta-Hydrolases"/>
    <property type="match status" value="1"/>
</dbReference>
<comment type="catalytic activity">
    <reaction evidence="2">
        <text>L-homoserine + acetyl-CoA = O-acetyl-L-homoserine + CoA</text>
        <dbReference type="Rhea" id="RHEA:13701"/>
        <dbReference type="ChEBI" id="CHEBI:57287"/>
        <dbReference type="ChEBI" id="CHEBI:57288"/>
        <dbReference type="ChEBI" id="CHEBI:57476"/>
        <dbReference type="ChEBI" id="CHEBI:57716"/>
        <dbReference type="EC" id="2.3.1.31"/>
    </reaction>
</comment>
<feature type="domain" description="AB hydrolase-1" evidence="4">
    <location>
        <begin position="41"/>
        <end position="323"/>
    </location>
</feature>
<dbReference type="STRING" id="929713.NIASO_07860"/>
<keyword evidence="1 2" id="KW-0808">Transferase</keyword>
<dbReference type="HOGENOM" id="CLU_028760_1_2_10"/>
<dbReference type="RefSeq" id="WP_025298779.1">
    <property type="nucleotide sequence ID" value="NZ_CP007035.1"/>
</dbReference>
<protein>
    <recommendedName>
        <fullName evidence="2">Homoserine O-acetyltransferase</fullName>
        <shortName evidence="2">HAT</shortName>
        <ecNumber evidence="2">2.3.1.31</ecNumber>
    </recommendedName>
    <alternativeName>
        <fullName evidence="2">Homoserine transacetylase</fullName>
        <shortName evidence="2">HTA</shortName>
    </alternativeName>
</protein>
<dbReference type="GO" id="GO:0009092">
    <property type="term" value="P:homoserine metabolic process"/>
    <property type="evidence" value="ECO:0007669"/>
    <property type="project" value="TreeGrafter"/>
</dbReference>
<dbReference type="OrthoDB" id="9800754at2"/>
<evidence type="ECO:0000259" key="4">
    <source>
        <dbReference type="Pfam" id="PF00561"/>
    </source>
</evidence>
<dbReference type="KEGG" id="nso:NIASO_07860"/>
<dbReference type="PANTHER" id="PTHR32268:SF11">
    <property type="entry name" value="HOMOSERINE O-ACETYLTRANSFERASE"/>
    <property type="match status" value="1"/>
</dbReference>
<dbReference type="eggNOG" id="COG2021">
    <property type="taxonomic scope" value="Bacteria"/>
</dbReference>
<proteinExistence type="inferred from homology"/>
<dbReference type="InterPro" id="IPR000073">
    <property type="entry name" value="AB_hydrolase_1"/>
</dbReference>
<dbReference type="HAMAP" id="MF_00296">
    <property type="entry name" value="MetX_acyltransf"/>
    <property type="match status" value="1"/>
</dbReference>
<organism evidence="5 6">
    <name type="scientific">Niabella soli DSM 19437</name>
    <dbReference type="NCBI Taxonomy" id="929713"/>
    <lineage>
        <taxon>Bacteria</taxon>
        <taxon>Pseudomonadati</taxon>
        <taxon>Bacteroidota</taxon>
        <taxon>Chitinophagia</taxon>
        <taxon>Chitinophagales</taxon>
        <taxon>Chitinophagaceae</taxon>
        <taxon>Niabella</taxon>
    </lineage>
</organism>
<dbReference type="PIRSF" id="PIRSF000443">
    <property type="entry name" value="Homoser_Ac_trans"/>
    <property type="match status" value="1"/>
</dbReference>
<feature type="active site" evidence="2 3">
    <location>
        <position position="318"/>
    </location>
</feature>
<comment type="subcellular location">
    <subcellularLocation>
        <location evidence="2">Cytoplasm</location>
    </subcellularLocation>
</comment>
<dbReference type="PANTHER" id="PTHR32268">
    <property type="entry name" value="HOMOSERINE O-ACETYLTRANSFERASE"/>
    <property type="match status" value="1"/>
</dbReference>
<gene>
    <name evidence="2" type="primary">metXA</name>
    <name evidence="5" type="ORF">NIASO_07860</name>
</gene>
<evidence type="ECO:0000256" key="2">
    <source>
        <dbReference type="HAMAP-Rule" id="MF_00296"/>
    </source>
</evidence>
<comment type="caution">
    <text evidence="2">Lacks conserved residue(s) required for the propagation of feature annotation.</text>
</comment>
<dbReference type="EMBL" id="CP007035">
    <property type="protein sequence ID" value="AHF15096.1"/>
    <property type="molecule type" value="Genomic_DNA"/>
</dbReference>
<comment type="similarity">
    <text evidence="2">Belongs to the AB hydrolase superfamily. MetX family.</text>
</comment>
<feature type="active site" description="Nucleophile" evidence="2 3">
    <location>
        <position position="135"/>
    </location>
</feature>
<feature type="binding site" evidence="2">
    <location>
        <position position="319"/>
    </location>
    <ligand>
        <name>substrate</name>
    </ligand>
</feature>
<keyword evidence="2" id="KW-0963">Cytoplasm</keyword>
<dbReference type="AlphaFoldDB" id="W0F169"/>
<dbReference type="GO" id="GO:0004414">
    <property type="term" value="F:homoserine O-acetyltransferase activity"/>
    <property type="evidence" value="ECO:0007669"/>
    <property type="project" value="UniProtKB-UniRule"/>
</dbReference>
<feature type="binding site" evidence="2">
    <location>
        <position position="201"/>
    </location>
    <ligand>
        <name>substrate</name>
    </ligand>
</feature>